<gene>
    <name evidence="1" type="ORF">J4203_05650</name>
</gene>
<evidence type="ECO:0000313" key="2">
    <source>
        <dbReference type="Proteomes" id="UP000678237"/>
    </source>
</evidence>
<proteinExistence type="predicted"/>
<accession>A0A8T4L7U8</accession>
<dbReference type="EMBL" id="JAGVWE010000004">
    <property type="protein sequence ID" value="MBS3063328.1"/>
    <property type="molecule type" value="Genomic_DNA"/>
</dbReference>
<reference evidence="1" key="1">
    <citation type="submission" date="2021-03" db="EMBL/GenBank/DDBJ databases">
        <authorList>
            <person name="Jaffe A."/>
        </authorList>
    </citation>
    <scope>NUCLEOTIDE SEQUENCE</scope>
    <source>
        <strain evidence="1">RIFCSPLOWO2_01_FULL_58_19</strain>
    </source>
</reference>
<reference evidence="1" key="2">
    <citation type="submission" date="2021-05" db="EMBL/GenBank/DDBJ databases">
        <title>Protein family content uncovers lineage relationships and bacterial pathway maintenance mechanisms in DPANN archaea.</title>
        <authorList>
            <person name="Castelle C.J."/>
            <person name="Meheust R."/>
            <person name="Jaffe A.L."/>
            <person name="Seitz K."/>
            <person name="Gong X."/>
            <person name="Baker B.J."/>
            <person name="Banfield J.F."/>
        </authorList>
    </citation>
    <scope>NUCLEOTIDE SEQUENCE</scope>
    <source>
        <strain evidence="1">RIFCSPLOWO2_01_FULL_58_19</strain>
    </source>
</reference>
<protein>
    <submittedName>
        <fullName evidence="1">Uncharacterized protein</fullName>
    </submittedName>
</protein>
<organism evidence="1 2">
    <name type="scientific">Candidatus Iainarchaeum sp</name>
    <dbReference type="NCBI Taxonomy" id="3101447"/>
    <lineage>
        <taxon>Archaea</taxon>
        <taxon>Candidatus Iainarchaeota</taxon>
        <taxon>Candidatus Iainarchaeia</taxon>
        <taxon>Candidatus Iainarchaeales</taxon>
        <taxon>Candidatus Iainarchaeaceae</taxon>
        <taxon>Candidatus Iainarchaeum</taxon>
    </lineage>
</organism>
<comment type="caution">
    <text evidence="1">The sequence shown here is derived from an EMBL/GenBank/DDBJ whole genome shotgun (WGS) entry which is preliminary data.</text>
</comment>
<sequence length="60" mass="6474">MTPNPVHIRTTALLSPFGAKQGTSTDAFGQLGLSKAGLVPSTEGRRDQSTDVNWLWQFGE</sequence>
<evidence type="ECO:0000313" key="1">
    <source>
        <dbReference type="EMBL" id="MBS3063328.1"/>
    </source>
</evidence>
<name>A0A8T4L7U8_9ARCH</name>
<dbReference type="AlphaFoldDB" id="A0A8T4L7U8"/>
<dbReference type="Proteomes" id="UP000678237">
    <property type="component" value="Unassembled WGS sequence"/>
</dbReference>